<evidence type="ECO:0000256" key="2">
    <source>
        <dbReference type="HAMAP-Rule" id="MF_00048"/>
    </source>
</evidence>
<dbReference type="EMBL" id="MFIE01000019">
    <property type="protein sequence ID" value="OGF82415.1"/>
    <property type="molecule type" value="Genomic_DNA"/>
</dbReference>
<organism evidence="3 4">
    <name type="scientific">Candidatus Giovannonibacteria bacterium RIFCSPLOWO2_01_FULL_46_13</name>
    <dbReference type="NCBI Taxonomy" id="1798352"/>
    <lineage>
        <taxon>Bacteria</taxon>
        <taxon>Candidatus Giovannoniibacteriota</taxon>
    </lineage>
</organism>
<dbReference type="GO" id="GO:0003676">
    <property type="term" value="F:nucleic acid binding"/>
    <property type="evidence" value="ECO:0007669"/>
    <property type="project" value="InterPro"/>
</dbReference>
<evidence type="ECO:0000256" key="1">
    <source>
        <dbReference type="ARBA" id="ARBA00006738"/>
    </source>
</evidence>
<dbReference type="PANTHER" id="PTHR34039">
    <property type="entry name" value="UPF0102 PROTEIN YRAN"/>
    <property type="match status" value="1"/>
</dbReference>
<protein>
    <recommendedName>
        <fullName evidence="2">UPF0102 protein A3B18_03675</fullName>
    </recommendedName>
</protein>
<dbReference type="PANTHER" id="PTHR34039:SF1">
    <property type="entry name" value="UPF0102 PROTEIN YRAN"/>
    <property type="match status" value="1"/>
</dbReference>
<dbReference type="InterPro" id="IPR011856">
    <property type="entry name" value="tRNA_endonuc-like_dom_sf"/>
</dbReference>
<dbReference type="Pfam" id="PF02021">
    <property type="entry name" value="UPF0102"/>
    <property type="match status" value="1"/>
</dbReference>
<comment type="caution">
    <text evidence="3">The sequence shown here is derived from an EMBL/GenBank/DDBJ whole genome shotgun (WGS) entry which is preliminary data.</text>
</comment>
<comment type="similarity">
    <text evidence="1 2">Belongs to the UPF0102 family.</text>
</comment>
<reference evidence="3 4" key="1">
    <citation type="journal article" date="2016" name="Nat. Commun.">
        <title>Thousands of microbial genomes shed light on interconnected biogeochemical processes in an aquifer system.</title>
        <authorList>
            <person name="Anantharaman K."/>
            <person name="Brown C.T."/>
            <person name="Hug L.A."/>
            <person name="Sharon I."/>
            <person name="Castelle C.J."/>
            <person name="Probst A.J."/>
            <person name="Thomas B.C."/>
            <person name="Singh A."/>
            <person name="Wilkins M.J."/>
            <person name="Karaoz U."/>
            <person name="Brodie E.L."/>
            <person name="Williams K.H."/>
            <person name="Hubbard S.S."/>
            <person name="Banfield J.F."/>
        </authorList>
    </citation>
    <scope>NUCLEOTIDE SEQUENCE [LARGE SCALE GENOMIC DNA]</scope>
</reference>
<gene>
    <name evidence="3" type="ORF">A3B18_03675</name>
</gene>
<dbReference type="SUPFAM" id="SSF52980">
    <property type="entry name" value="Restriction endonuclease-like"/>
    <property type="match status" value="1"/>
</dbReference>
<dbReference type="AlphaFoldDB" id="A0A1F5X3B8"/>
<evidence type="ECO:0000313" key="3">
    <source>
        <dbReference type="EMBL" id="OGF82415.1"/>
    </source>
</evidence>
<dbReference type="Proteomes" id="UP000178684">
    <property type="component" value="Unassembled WGS sequence"/>
</dbReference>
<name>A0A1F5X3B8_9BACT</name>
<dbReference type="InterPro" id="IPR003509">
    <property type="entry name" value="UPF0102_YraN-like"/>
</dbReference>
<accession>A0A1F5X3B8</accession>
<sequence length="126" mass="15240">MPSDKRKFGDVCEKLAARHLSSKGFKILERNYLRKWGEIDLIVSGENELHFVEVKGSIFNSKFDHKPEDNVHMWKTKRLWRAIQTWFMEHPDYEDYEWQIDVMAVFLDLEAKRAKIRWTKNVIIER</sequence>
<evidence type="ECO:0000313" key="4">
    <source>
        <dbReference type="Proteomes" id="UP000178684"/>
    </source>
</evidence>
<dbReference type="InterPro" id="IPR011335">
    <property type="entry name" value="Restrct_endonuc-II-like"/>
</dbReference>
<dbReference type="Gene3D" id="3.40.1350.10">
    <property type="match status" value="1"/>
</dbReference>
<proteinExistence type="inferred from homology"/>
<dbReference type="HAMAP" id="MF_00048">
    <property type="entry name" value="UPF0102"/>
    <property type="match status" value="1"/>
</dbReference>